<evidence type="ECO:0000256" key="4">
    <source>
        <dbReference type="ARBA" id="ARBA00022786"/>
    </source>
</evidence>
<name>A0AAV1DBE8_OLDCO</name>
<evidence type="ECO:0000256" key="3">
    <source>
        <dbReference type="ARBA" id="ARBA00022771"/>
    </source>
</evidence>
<evidence type="ECO:0000256" key="5">
    <source>
        <dbReference type="ARBA" id="ARBA00022833"/>
    </source>
</evidence>
<dbReference type="PANTHER" id="PTHR11685">
    <property type="entry name" value="RBR FAMILY RING FINGER AND IBR DOMAIN-CONTAINING"/>
    <property type="match status" value="1"/>
</dbReference>
<comment type="cofactor">
    <cofactor evidence="1">
        <name>Zn(2+)</name>
        <dbReference type="ChEBI" id="CHEBI:29105"/>
    </cofactor>
</comment>
<keyword evidence="5" id="KW-0862">Zinc</keyword>
<evidence type="ECO:0000256" key="2">
    <source>
        <dbReference type="ARBA" id="ARBA00022723"/>
    </source>
</evidence>
<dbReference type="AlphaFoldDB" id="A0AAV1DBE8"/>
<reference evidence="7" key="1">
    <citation type="submission" date="2023-03" db="EMBL/GenBank/DDBJ databases">
        <authorList>
            <person name="Julca I."/>
        </authorList>
    </citation>
    <scope>NUCLEOTIDE SEQUENCE</scope>
</reference>
<keyword evidence="4" id="KW-0833">Ubl conjugation pathway</keyword>
<accession>A0AAV1DBE8</accession>
<proteinExistence type="predicted"/>
<dbReference type="EMBL" id="OX459122">
    <property type="protein sequence ID" value="CAI9105209.1"/>
    <property type="molecule type" value="Genomic_DNA"/>
</dbReference>
<keyword evidence="3" id="KW-0863">Zinc-finger</keyword>
<feature type="domain" description="IBR" evidence="6">
    <location>
        <begin position="36"/>
        <end position="112"/>
    </location>
</feature>
<sequence length="134" mass="15262">MHVGVKLLRGMIPKCPHEQCKKVDDCKKFLTPELFKMMSQRIIETSIPAADRIYCPYPRCSALMSRSELRRASQMPAIKLCKKCTRPFCIECKQQKVAGGNVRFATLWYHSSRAATTFIADVGMSFATFVERHG</sequence>
<dbReference type="InterPro" id="IPR031127">
    <property type="entry name" value="E3_UB_ligase_RBR"/>
</dbReference>
<organism evidence="7 8">
    <name type="scientific">Oldenlandia corymbosa var. corymbosa</name>
    <dbReference type="NCBI Taxonomy" id="529605"/>
    <lineage>
        <taxon>Eukaryota</taxon>
        <taxon>Viridiplantae</taxon>
        <taxon>Streptophyta</taxon>
        <taxon>Embryophyta</taxon>
        <taxon>Tracheophyta</taxon>
        <taxon>Spermatophyta</taxon>
        <taxon>Magnoliopsida</taxon>
        <taxon>eudicotyledons</taxon>
        <taxon>Gunneridae</taxon>
        <taxon>Pentapetalae</taxon>
        <taxon>asterids</taxon>
        <taxon>lamiids</taxon>
        <taxon>Gentianales</taxon>
        <taxon>Rubiaceae</taxon>
        <taxon>Rubioideae</taxon>
        <taxon>Spermacoceae</taxon>
        <taxon>Hedyotis-Oldenlandia complex</taxon>
        <taxon>Oldenlandia</taxon>
    </lineage>
</organism>
<keyword evidence="8" id="KW-1185">Reference proteome</keyword>
<dbReference type="Pfam" id="PF01485">
    <property type="entry name" value="IBR"/>
    <property type="match status" value="1"/>
</dbReference>
<keyword evidence="2" id="KW-0479">Metal-binding</keyword>
<evidence type="ECO:0000259" key="6">
    <source>
        <dbReference type="SMART" id="SM00647"/>
    </source>
</evidence>
<dbReference type="Proteomes" id="UP001161247">
    <property type="component" value="Chromosome 5"/>
</dbReference>
<dbReference type="InterPro" id="IPR002867">
    <property type="entry name" value="IBR_dom"/>
</dbReference>
<evidence type="ECO:0000313" key="8">
    <source>
        <dbReference type="Proteomes" id="UP001161247"/>
    </source>
</evidence>
<dbReference type="GO" id="GO:0004842">
    <property type="term" value="F:ubiquitin-protein transferase activity"/>
    <property type="evidence" value="ECO:0007669"/>
    <property type="project" value="InterPro"/>
</dbReference>
<gene>
    <name evidence="7" type="ORF">OLC1_LOCUS13955</name>
</gene>
<dbReference type="GO" id="GO:0016567">
    <property type="term" value="P:protein ubiquitination"/>
    <property type="evidence" value="ECO:0007669"/>
    <property type="project" value="InterPro"/>
</dbReference>
<evidence type="ECO:0000256" key="1">
    <source>
        <dbReference type="ARBA" id="ARBA00001947"/>
    </source>
</evidence>
<evidence type="ECO:0000313" key="7">
    <source>
        <dbReference type="EMBL" id="CAI9105209.1"/>
    </source>
</evidence>
<protein>
    <submittedName>
        <fullName evidence="7">OLC1v1004082C1</fullName>
    </submittedName>
</protein>
<dbReference type="GO" id="GO:0008270">
    <property type="term" value="F:zinc ion binding"/>
    <property type="evidence" value="ECO:0007669"/>
    <property type="project" value="UniProtKB-KW"/>
</dbReference>
<dbReference type="SMART" id="SM00647">
    <property type="entry name" value="IBR"/>
    <property type="match status" value="1"/>
</dbReference>